<keyword evidence="1" id="KW-0862">Zinc</keyword>
<dbReference type="InterPro" id="IPR011604">
    <property type="entry name" value="PDDEXK-like_dom_sf"/>
</dbReference>
<dbReference type="KEGG" id="spu:100888206"/>
<dbReference type="PANTHER" id="PTHR47526">
    <property type="entry name" value="ATP-DEPENDENT DNA HELICASE"/>
    <property type="match status" value="1"/>
</dbReference>
<dbReference type="InterPro" id="IPR019080">
    <property type="entry name" value="YqaJ_viral_recombinase"/>
</dbReference>
<dbReference type="InterPro" id="IPR007527">
    <property type="entry name" value="Znf_SWIM"/>
</dbReference>
<evidence type="ECO:0000313" key="6">
    <source>
        <dbReference type="Proteomes" id="UP000007110"/>
    </source>
</evidence>
<keyword evidence="6" id="KW-1185">Reference proteome</keyword>
<dbReference type="InterPro" id="IPR011335">
    <property type="entry name" value="Restrct_endonuc-II-like"/>
</dbReference>
<dbReference type="EnsemblMetazoa" id="XM_003730876">
    <property type="protein sequence ID" value="XP_003730924"/>
    <property type="gene ID" value="LOC100888206"/>
</dbReference>
<reference evidence="6" key="1">
    <citation type="submission" date="2015-02" db="EMBL/GenBank/DDBJ databases">
        <title>Genome sequencing for Strongylocentrotus purpuratus.</title>
        <authorList>
            <person name="Murali S."/>
            <person name="Liu Y."/>
            <person name="Vee V."/>
            <person name="English A."/>
            <person name="Wang M."/>
            <person name="Skinner E."/>
            <person name="Han Y."/>
            <person name="Muzny D.M."/>
            <person name="Worley K.C."/>
            <person name="Gibbs R.A."/>
        </authorList>
    </citation>
    <scope>NUCLEOTIDE SEQUENCE</scope>
</reference>
<reference evidence="5" key="2">
    <citation type="submission" date="2021-01" db="UniProtKB">
        <authorList>
            <consortium name="EnsemblMetazoa"/>
        </authorList>
    </citation>
    <scope>IDENTIFICATION</scope>
</reference>
<evidence type="ECO:0000313" key="5">
    <source>
        <dbReference type="EnsemblMetazoa" id="XP_003730924"/>
    </source>
</evidence>
<evidence type="ECO:0000259" key="4">
    <source>
        <dbReference type="PROSITE" id="PS50966"/>
    </source>
</evidence>
<dbReference type="InterPro" id="IPR003034">
    <property type="entry name" value="SAP_dom"/>
</dbReference>
<evidence type="ECO:0000256" key="2">
    <source>
        <dbReference type="SAM" id="MobiDB-lite"/>
    </source>
</evidence>
<keyword evidence="1" id="KW-0479">Metal-binding</keyword>
<dbReference type="Proteomes" id="UP000007110">
    <property type="component" value="Unassembled WGS sequence"/>
</dbReference>
<dbReference type="CDD" id="cd22343">
    <property type="entry name" value="PDDEXK_lambda_exonuclease-like"/>
    <property type="match status" value="1"/>
</dbReference>
<dbReference type="InParanoid" id="A0A7M7GRI0"/>
<evidence type="ECO:0000259" key="3">
    <source>
        <dbReference type="PROSITE" id="PS50800"/>
    </source>
</evidence>
<dbReference type="RefSeq" id="XP_003730924.1">
    <property type="nucleotide sequence ID" value="XM_003730876.3"/>
</dbReference>
<dbReference type="OrthoDB" id="6154296at2759"/>
<proteinExistence type="predicted"/>
<feature type="domain" description="SAP" evidence="3">
    <location>
        <begin position="7"/>
        <end position="41"/>
    </location>
</feature>
<evidence type="ECO:0000256" key="1">
    <source>
        <dbReference type="PROSITE-ProRule" id="PRU00325"/>
    </source>
</evidence>
<accession>A0A7M7GRI0</accession>
<dbReference type="SUPFAM" id="SSF52980">
    <property type="entry name" value="Restriction endonuclease-like"/>
    <property type="match status" value="1"/>
</dbReference>
<dbReference type="GO" id="GO:0008270">
    <property type="term" value="F:zinc ion binding"/>
    <property type="evidence" value="ECO:0007669"/>
    <property type="project" value="UniProtKB-KW"/>
</dbReference>
<name>A0A7M7GRI0_STRPU</name>
<evidence type="ECO:0008006" key="7">
    <source>
        <dbReference type="Google" id="ProtNLM"/>
    </source>
</evidence>
<dbReference type="PROSITE" id="PS50966">
    <property type="entry name" value="ZF_SWIM"/>
    <property type="match status" value="1"/>
</dbReference>
<dbReference type="PANTHER" id="PTHR47526:SF3">
    <property type="entry name" value="PHD-TYPE DOMAIN-CONTAINING PROTEIN"/>
    <property type="match status" value="1"/>
</dbReference>
<feature type="region of interest" description="Disordered" evidence="2">
    <location>
        <begin position="241"/>
        <end position="262"/>
    </location>
</feature>
<dbReference type="GeneID" id="100888206"/>
<keyword evidence="1" id="KW-0863">Zinc-finger</keyword>
<dbReference type="AlphaFoldDB" id="A0A7M7GRI0"/>
<organism evidence="5 6">
    <name type="scientific">Strongylocentrotus purpuratus</name>
    <name type="common">Purple sea urchin</name>
    <dbReference type="NCBI Taxonomy" id="7668"/>
    <lineage>
        <taxon>Eukaryota</taxon>
        <taxon>Metazoa</taxon>
        <taxon>Echinodermata</taxon>
        <taxon>Eleutherozoa</taxon>
        <taxon>Echinozoa</taxon>
        <taxon>Echinoidea</taxon>
        <taxon>Euechinoidea</taxon>
        <taxon>Echinacea</taxon>
        <taxon>Camarodonta</taxon>
        <taxon>Echinidea</taxon>
        <taxon>Strongylocentrotidae</taxon>
        <taxon>Strongylocentrotus</taxon>
    </lineage>
</organism>
<dbReference type="PROSITE" id="PS50800">
    <property type="entry name" value="SAP"/>
    <property type="match status" value="1"/>
</dbReference>
<dbReference type="Pfam" id="PF09588">
    <property type="entry name" value="YqaJ"/>
    <property type="match status" value="1"/>
</dbReference>
<dbReference type="GO" id="GO:0006281">
    <property type="term" value="P:DNA repair"/>
    <property type="evidence" value="ECO:0007669"/>
    <property type="project" value="UniProtKB-ARBA"/>
</dbReference>
<dbReference type="Gene3D" id="3.90.320.10">
    <property type="match status" value="1"/>
</dbReference>
<feature type="domain" description="SWIM-type" evidence="4">
    <location>
        <begin position="170"/>
        <end position="206"/>
    </location>
</feature>
<sequence>MSSSLTFSKFNIKQLQDFLRKRGVSCTGYNKERLVRLASAVADISLPVDPDLSGPSHSVDATVRGKLQRAGFSFSDPTEVPGYTSKFDDIPDFGIYDVFNYLVENRADYDRRKLKAFKSFEDYRLFADGNVEKLEYNPLSADSDSCVFRAQVKPTQKDKTYLNKATYSSWLIMTKELGEISIAYCECPGGSDGACRHLAAVLYEIEAFDKKACTEGPAEWKRRARHHDVPTQLVNLTVKKARYGEADPTNPGQSSSKLDFDPRAVGDQQCLDEDAVKEFAAGVAEVNGTAGALEFLPGAPDLPAQAPSTNIKHLGIRSRIQQGHSSNVTNIMDSLQYSSEEVADIERATRGQSDEQQWHDMREARLTASNFHAIVRSRIEGGGTLAKRIIEGNQLEHLPAAIEWGRKKEKTALQKYFKVEKNKHKKLSVKHSGLFVMEKHGYVGASPDSVASCKCKTPCRSRWVVEVKCPYTEKDSHPKEAALKRGCVIVNNELVCGEGCKYYAQVQGQMGVCGVKHCDLVVYTTKGISCIPVNFDEIFFTELMKKLEVFFLKNILPKLLE</sequence>
<protein>
    <recommendedName>
        <fullName evidence="7">SWIM-type domain-containing protein</fullName>
    </recommendedName>
</protein>
<dbReference type="OMA" id="KERCAIN"/>